<proteinExistence type="predicted"/>
<sequence>MASFHSLPNEIFRHIFWQCDSFSQLVSLARSCKRLYELYTRDMHSIMYPFAQRHILNFDDAWVTVRATRKVVKCYASGRLPQNPLKLRTLRPPGERITLDDMKDISEWDHLLDCIENTLLTDASVDVTGLEVVRHRANWTALRRNLRRSICRLFLIGAVLCPTYQEPFQTTGPNVPAGFLEDCAYRLVKDGVRVLVEDEIQHLLTYPVLNRTVHYNAYGPDFDVLVDYLVAQARSRAQRETPPSPMYPPEAVLNGVDSNTGSILYAETVQCILAYYLIVCNRTLFTRQMNDSLPTRKVMAVFMDSFLPEEILMPDSSQTRDLLRYRELPAGATGGWGTPSRFLNDLLRYLFVSLVRRGLGSNLPLQIFQVLRDRFFGLRFSAEIVHGFLLMSQGDRESIAQIYADEWSDGVEDYWRR</sequence>
<protein>
    <submittedName>
        <fullName evidence="1">Uncharacterized protein</fullName>
    </submittedName>
</protein>
<comment type="caution">
    <text evidence="1">The sequence shown here is derived from an EMBL/GenBank/DDBJ whole genome shotgun (WGS) entry which is preliminary data.</text>
</comment>
<name>A0A5M3Z1M0_ASPTE</name>
<reference evidence="1 2" key="1">
    <citation type="submission" date="2020-01" db="EMBL/GenBank/DDBJ databases">
        <title>Aspergillus terreus IFO 6365 whole genome shotgun sequence.</title>
        <authorList>
            <person name="Kanamasa S."/>
            <person name="Takahashi H."/>
        </authorList>
    </citation>
    <scope>NUCLEOTIDE SEQUENCE [LARGE SCALE GENOMIC DNA]</scope>
    <source>
        <strain evidence="1 2">IFO 6365</strain>
    </source>
</reference>
<dbReference type="VEuPathDB" id="FungiDB:ATEG_03465"/>
<dbReference type="Proteomes" id="UP000452235">
    <property type="component" value="Unassembled WGS sequence"/>
</dbReference>
<gene>
    <name evidence="1" type="ORF">ATEIFO6365_0006069100</name>
</gene>
<organism evidence="1 2">
    <name type="scientific">Aspergillus terreus</name>
    <dbReference type="NCBI Taxonomy" id="33178"/>
    <lineage>
        <taxon>Eukaryota</taxon>
        <taxon>Fungi</taxon>
        <taxon>Dikarya</taxon>
        <taxon>Ascomycota</taxon>
        <taxon>Pezizomycotina</taxon>
        <taxon>Eurotiomycetes</taxon>
        <taxon>Eurotiomycetidae</taxon>
        <taxon>Eurotiales</taxon>
        <taxon>Aspergillaceae</taxon>
        <taxon>Aspergillus</taxon>
        <taxon>Aspergillus subgen. Circumdati</taxon>
    </lineage>
</organism>
<dbReference type="OrthoDB" id="5280464at2759"/>
<accession>A0A5M3Z1M0</accession>
<dbReference type="EMBL" id="BLJY01000006">
    <property type="protein sequence ID" value="GFF17343.1"/>
    <property type="molecule type" value="Genomic_DNA"/>
</dbReference>
<dbReference type="CDD" id="cd09917">
    <property type="entry name" value="F-box_SF"/>
    <property type="match status" value="1"/>
</dbReference>
<evidence type="ECO:0000313" key="1">
    <source>
        <dbReference type="EMBL" id="GFF17343.1"/>
    </source>
</evidence>
<dbReference type="AlphaFoldDB" id="A0A5M3Z1M0"/>
<keyword evidence="2" id="KW-1185">Reference proteome</keyword>
<evidence type="ECO:0000313" key="2">
    <source>
        <dbReference type="Proteomes" id="UP000452235"/>
    </source>
</evidence>